<evidence type="ECO:0000313" key="1">
    <source>
        <dbReference type="EMBL" id="KAK3064926.1"/>
    </source>
</evidence>
<comment type="caution">
    <text evidence="1">The sequence shown here is derived from an EMBL/GenBank/DDBJ whole genome shotgun (WGS) entry which is preliminary data.</text>
</comment>
<accession>A0ACC3DBT2</accession>
<proteinExistence type="predicted"/>
<organism evidence="1 2">
    <name type="scientific">Coniosporium uncinatum</name>
    <dbReference type="NCBI Taxonomy" id="93489"/>
    <lineage>
        <taxon>Eukaryota</taxon>
        <taxon>Fungi</taxon>
        <taxon>Dikarya</taxon>
        <taxon>Ascomycota</taxon>
        <taxon>Pezizomycotina</taxon>
        <taxon>Dothideomycetes</taxon>
        <taxon>Dothideomycetes incertae sedis</taxon>
        <taxon>Coniosporium</taxon>
    </lineage>
</organism>
<sequence>MASLVRPRLSGPIRDSTTCQASVCFRHPGYKDDINQLLLLPVLDSGGIDYDTAHTACAILAGNRWDGLLAEKANGEGVAVLEDRILRKQYYYFHVSNDPNVPTFAHWRFPHGDLPPLWRTLFIPNEPVDRALPRQSSTIQALFSRDISCRLTNYVEGTECAHLVPKSDITWFEQNNMSNYGKHSRADAEFIDDARNAIFLRSDIHKFFDDKRIAFVPKPSESLPSTSTPVVHVFIPGITNELIDLYHNRSLQELTGISIEYLFARFAWTVFDFLKPFLRHGQRRILSADWTLYS</sequence>
<name>A0ACC3DBT2_9PEZI</name>
<keyword evidence="2" id="KW-1185">Reference proteome</keyword>
<dbReference type="EMBL" id="JAWDJW010006396">
    <property type="protein sequence ID" value="KAK3064926.1"/>
    <property type="molecule type" value="Genomic_DNA"/>
</dbReference>
<dbReference type="Proteomes" id="UP001186974">
    <property type="component" value="Unassembled WGS sequence"/>
</dbReference>
<evidence type="ECO:0000313" key="2">
    <source>
        <dbReference type="Proteomes" id="UP001186974"/>
    </source>
</evidence>
<gene>
    <name evidence="1" type="ORF">LTS18_002470</name>
</gene>
<reference evidence="1" key="1">
    <citation type="submission" date="2024-09" db="EMBL/GenBank/DDBJ databases">
        <title>Black Yeasts Isolated from many extreme environments.</title>
        <authorList>
            <person name="Coleine C."/>
            <person name="Stajich J.E."/>
            <person name="Selbmann L."/>
        </authorList>
    </citation>
    <scope>NUCLEOTIDE SEQUENCE</scope>
    <source>
        <strain evidence="1">CCFEE 5737</strain>
    </source>
</reference>
<protein>
    <submittedName>
        <fullName evidence="1">Uncharacterized protein</fullName>
    </submittedName>
</protein>